<dbReference type="PANTHER" id="PTHR33124">
    <property type="entry name" value="TRANSCRIPTION FACTOR IBH1-LIKE 1"/>
    <property type="match status" value="1"/>
</dbReference>
<evidence type="ECO:0000259" key="4">
    <source>
        <dbReference type="Pfam" id="PF26576"/>
    </source>
</evidence>
<dbReference type="Proteomes" id="UP000504608">
    <property type="component" value="Unplaced"/>
</dbReference>
<keyword evidence="5" id="KW-1185">Reference proteome</keyword>
<gene>
    <name evidence="6" type="primary">LOC111491923</name>
</gene>
<evidence type="ECO:0000256" key="3">
    <source>
        <dbReference type="SAM" id="Coils"/>
    </source>
</evidence>
<sequence>MGRQIVRKRRVFSIDPNKFATRYAKYLMKSLVKISSNNLSPQKFQKLVKFEVDMAMAESATQFAWGNALKKKLLQTKVANGFDFSLQTLKFSRENLEREEEEEEKMENGLKKLRKIIPGGGGGGGGGFNGGLEEEELLKQTESYIKCLELQVNVLRCLVETNTI</sequence>
<accession>A0A6J1K5R7</accession>
<dbReference type="Pfam" id="PF26576">
    <property type="entry name" value="IBH1_N"/>
    <property type="match status" value="1"/>
</dbReference>
<dbReference type="AlphaFoldDB" id="A0A6J1K5R7"/>
<proteinExistence type="predicted"/>
<dbReference type="InterPro" id="IPR059002">
    <property type="entry name" value="IBH1_N"/>
</dbReference>
<dbReference type="RefSeq" id="XP_022996791.1">
    <property type="nucleotide sequence ID" value="XM_023141023.1"/>
</dbReference>
<dbReference type="PANTHER" id="PTHR33124:SF42">
    <property type="entry name" value="TRANSCRIPTION FACTOR BHLH146"/>
    <property type="match status" value="1"/>
</dbReference>
<keyword evidence="2" id="KW-0804">Transcription</keyword>
<name>A0A6J1K5R7_CUCMA</name>
<organism evidence="5 6">
    <name type="scientific">Cucurbita maxima</name>
    <name type="common">Pumpkin</name>
    <name type="synonym">Winter squash</name>
    <dbReference type="NCBI Taxonomy" id="3661"/>
    <lineage>
        <taxon>Eukaryota</taxon>
        <taxon>Viridiplantae</taxon>
        <taxon>Streptophyta</taxon>
        <taxon>Embryophyta</taxon>
        <taxon>Tracheophyta</taxon>
        <taxon>Spermatophyta</taxon>
        <taxon>Magnoliopsida</taxon>
        <taxon>eudicotyledons</taxon>
        <taxon>Gunneridae</taxon>
        <taxon>Pentapetalae</taxon>
        <taxon>rosids</taxon>
        <taxon>fabids</taxon>
        <taxon>Cucurbitales</taxon>
        <taxon>Cucurbitaceae</taxon>
        <taxon>Cucurbiteae</taxon>
        <taxon>Cucurbita</taxon>
    </lineage>
</organism>
<dbReference type="GO" id="GO:0006355">
    <property type="term" value="P:regulation of DNA-templated transcription"/>
    <property type="evidence" value="ECO:0007669"/>
    <property type="project" value="InterPro"/>
</dbReference>
<keyword evidence="1" id="KW-0805">Transcription regulation</keyword>
<dbReference type="InterPro" id="IPR044660">
    <property type="entry name" value="IBH1-like"/>
</dbReference>
<evidence type="ECO:0000256" key="1">
    <source>
        <dbReference type="ARBA" id="ARBA00023015"/>
    </source>
</evidence>
<evidence type="ECO:0000256" key="2">
    <source>
        <dbReference type="ARBA" id="ARBA00023163"/>
    </source>
</evidence>
<protein>
    <submittedName>
        <fullName evidence="6">Transcription factor bHLH146-like</fullName>
    </submittedName>
</protein>
<dbReference type="OrthoDB" id="658598at2759"/>
<feature type="domain" description="IBH1-like N-terminal" evidence="4">
    <location>
        <begin position="17"/>
        <end position="76"/>
    </location>
</feature>
<evidence type="ECO:0000313" key="5">
    <source>
        <dbReference type="Proteomes" id="UP000504608"/>
    </source>
</evidence>
<keyword evidence="3" id="KW-0175">Coiled coil</keyword>
<dbReference type="KEGG" id="cmax:111491923"/>
<reference evidence="6" key="1">
    <citation type="submission" date="2025-08" db="UniProtKB">
        <authorList>
            <consortium name="RefSeq"/>
        </authorList>
    </citation>
    <scope>IDENTIFICATION</scope>
    <source>
        <tissue evidence="6">Young leaves</tissue>
    </source>
</reference>
<dbReference type="GeneID" id="111491923"/>
<evidence type="ECO:0000313" key="6">
    <source>
        <dbReference type="RefSeq" id="XP_022996791.1"/>
    </source>
</evidence>
<feature type="coiled-coil region" evidence="3">
    <location>
        <begin position="86"/>
        <end position="116"/>
    </location>
</feature>